<comment type="caution">
    <text evidence="2">The sequence shown here is derived from an EMBL/GenBank/DDBJ whole genome shotgun (WGS) entry which is preliminary data.</text>
</comment>
<evidence type="ECO:0000313" key="2">
    <source>
        <dbReference type="EMBL" id="OGD39153.1"/>
    </source>
</evidence>
<name>A0A1F5C8J7_9BACT</name>
<feature type="domain" description="THIF-type NAD/FAD binding fold" evidence="1">
    <location>
        <begin position="105"/>
        <end position="237"/>
    </location>
</feature>
<dbReference type="GO" id="GO:0008641">
    <property type="term" value="F:ubiquitin-like modifier activating enzyme activity"/>
    <property type="evidence" value="ECO:0007669"/>
    <property type="project" value="InterPro"/>
</dbReference>
<dbReference type="PANTHER" id="PTHR43267">
    <property type="entry name" value="TRNA THREONYLCARBAMOYLADENOSINE DEHYDRATASE"/>
    <property type="match status" value="1"/>
</dbReference>
<dbReference type="EMBL" id="MEYQ01000015">
    <property type="protein sequence ID" value="OGD39153.1"/>
    <property type="molecule type" value="Genomic_DNA"/>
</dbReference>
<reference evidence="2 3" key="1">
    <citation type="journal article" date="2016" name="Nat. Commun.">
        <title>Thousands of microbial genomes shed light on interconnected biogeochemical processes in an aquifer system.</title>
        <authorList>
            <person name="Anantharaman K."/>
            <person name="Brown C.T."/>
            <person name="Hug L.A."/>
            <person name="Sharon I."/>
            <person name="Castelle C.J."/>
            <person name="Probst A.J."/>
            <person name="Thomas B.C."/>
            <person name="Singh A."/>
            <person name="Wilkins M.J."/>
            <person name="Karaoz U."/>
            <person name="Brodie E.L."/>
            <person name="Williams K.H."/>
            <person name="Hubbard S.S."/>
            <person name="Banfield J.F."/>
        </authorList>
    </citation>
    <scope>NUCLEOTIDE SEQUENCE [LARGE SCALE GENOMIC DNA]</scope>
</reference>
<dbReference type="SUPFAM" id="SSF69572">
    <property type="entry name" value="Activating enzymes of the ubiquitin-like proteins"/>
    <property type="match status" value="1"/>
</dbReference>
<dbReference type="GO" id="GO:0061504">
    <property type="term" value="P:cyclic threonylcarbamoyladenosine biosynthetic process"/>
    <property type="evidence" value="ECO:0007669"/>
    <property type="project" value="TreeGrafter"/>
</dbReference>
<dbReference type="CDD" id="cd01483">
    <property type="entry name" value="E1_enzyme_family"/>
    <property type="match status" value="1"/>
</dbReference>
<evidence type="ECO:0000259" key="1">
    <source>
        <dbReference type="Pfam" id="PF00899"/>
    </source>
</evidence>
<sequence length="358" mass="40720">MKGIEQVYKPIIIKDKNKLNSLLEGKPDLVFVDAFSKQLKELFFIDNTKYIGEDKESIYGSDEFKKYADSKDGQYQYFYYPWNGHIVKCINGEDYFRLKTNRNQDLITASEQIKLYNYKVAVFGMSVGSNIAFVLTQAGISKRITIADFDELDTTNLNRILAGVHQIGVNKTIVAARRIYEDNPYAEVKILPDGISEDKLEEMLKNKEIDCIVEEIDDIRVKLQTRILAIKYKIPVVMITDNGDDVVLHIERYDLGHNKIFGKEVESWQERINNKTPFTKMEAGQIIIGDIVGGSDKVDPKMMASVKRVLNKELVSWSQLGSAALLGGVVSTVAIKRIVLGETRDLDIREYIGVPKFK</sequence>
<dbReference type="PANTHER" id="PTHR43267:SF3">
    <property type="entry name" value="THIF PROTEIN"/>
    <property type="match status" value="1"/>
</dbReference>
<dbReference type="InterPro" id="IPR035985">
    <property type="entry name" value="Ubiquitin-activating_enz"/>
</dbReference>
<dbReference type="InterPro" id="IPR045886">
    <property type="entry name" value="ThiF/MoeB/HesA"/>
</dbReference>
<dbReference type="Pfam" id="PF00899">
    <property type="entry name" value="ThiF"/>
    <property type="match status" value="1"/>
</dbReference>
<dbReference type="AlphaFoldDB" id="A0A1F5C8J7"/>
<proteinExistence type="predicted"/>
<evidence type="ECO:0000313" key="3">
    <source>
        <dbReference type="Proteomes" id="UP000177947"/>
    </source>
</evidence>
<accession>A0A1F5C8J7</accession>
<protein>
    <recommendedName>
        <fullName evidence="1">THIF-type NAD/FAD binding fold domain-containing protein</fullName>
    </recommendedName>
</protein>
<dbReference type="Gene3D" id="3.40.50.720">
    <property type="entry name" value="NAD(P)-binding Rossmann-like Domain"/>
    <property type="match status" value="1"/>
</dbReference>
<dbReference type="GO" id="GO:0061503">
    <property type="term" value="F:tRNA threonylcarbamoyladenosine dehydratase"/>
    <property type="evidence" value="ECO:0007669"/>
    <property type="project" value="TreeGrafter"/>
</dbReference>
<dbReference type="InterPro" id="IPR000594">
    <property type="entry name" value="ThiF_NAD_FAD-bd"/>
</dbReference>
<organism evidence="2 3">
    <name type="scientific">Candidatus Azambacteria bacterium RIFCSPLOWO2_01_FULL_37_9</name>
    <dbReference type="NCBI Taxonomy" id="1797297"/>
    <lineage>
        <taxon>Bacteria</taxon>
        <taxon>Candidatus Azamiibacteriota</taxon>
    </lineage>
</organism>
<dbReference type="Proteomes" id="UP000177947">
    <property type="component" value="Unassembled WGS sequence"/>
</dbReference>
<gene>
    <name evidence="2" type="ORF">A2907_01885</name>
</gene>